<dbReference type="AlphaFoldDB" id="A0A917RCN4"/>
<evidence type="ECO:0000313" key="1">
    <source>
        <dbReference type="EMBL" id="GGL01747.1"/>
    </source>
</evidence>
<protein>
    <submittedName>
        <fullName evidence="1">Uncharacterized protein</fullName>
    </submittedName>
</protein>
<dbReference type="EMBL" id="BMPQ01000027">
    <property type="protein sequence ID" value="GGL01747.1"/>
    <property type="molecule type" value="Genomic_DNA"/>
</dbReference>
<organism evidence="1 2">
    <name type="scientific">Streptomyces flaveus</name>
    <dbReference type="NCBI Taxonomy" id="66370"/>
    <lineage>
        <taxon>Bacteria</taxon>
        <taxon>Bacillati</taxon>
        <taxon>Actinomycetota</taxon>
        <taxon>Actinomycetes</taxon>
        <taxon>Kitasatosporales</taxon>
        <taxon>Streptomycetaceae</taxon>
        <taxon>Streptomyces</taxon>
        <taxon>Streptomyces aurantiacus group</taxon>
    </lineage>
</organism>
<reference evidence="1" key="1">
    <citation type="journal article" date="2014" name="Int. J. Syst. Evol. Microbiol.">
        <title>Complete genome sequence of Corynebacterium casei LMG S-19264T (=DSM 44701T), isolated from a smear-ripened cheese.</title>
        <authorList>
            <consortium name="US DOE Joint Genome Institute (JGI-PGF)"/>
            <person name="Walter F."/>
            <person name="Albersmeier A."/>
            <person name="Kalinowski J."/>
            <person name="Ruckert C."/>
        </authorList>
    </citation>
    <scope>NUCLEOTIDE SEQUENCE</scope>
    <source>
        <strain evidence="1">JCM 3035</strain>
    </source>
</reference>
<proteinExistence type="predicted"/>
<dbReference type="RefSeq" id="WP_281399648.1">
    <property type="nucleotide sequence ID" value="NZ_BMPQ01000027.1"/>
</dbReference>
<gene>
    <name evidence="1" type="ORF">GCM10010094_73280</name>
</gene>
<keyword evidence="2" id="KW-1185">Reference proteome</keyword>
<dbReference type="Proteomes" id="UP000637788">
    <property type="component" value="Unassembled WGS sequence"/>
</dbReference>
<name>A0A917RCN4_9ACTN</name>
<evidence type="ECO:0000313" key="2">
    <source>
        <dbReference type="Proteomes" id="UP000637788"/>
    </source>
</evidence>
<accession>A0A917RCN4</accession>
<comment type="caution">
    <text evidence="1">The sequence shown here is derived from an EMBL/GenBank/DDBJ whole genome shotgun (WGS) entry which is preliminary data.</text>
</comment>
<reference evidence="1" key="2">
    <citation type="submission" date="2020-09" db="EMBL/GenBank/DDBJ databases">
        <authorList>
            <person name="Sun Q."/>
            <person name="Ohkuma M."/>
        </authorList>
    </citation>
    <scope>NUCLEOTIDE SEQUENCE</scope>
    <source>
        <strain evidence="1">JCM 3035</strain>
    </source>
</reference>
<sequence length="44" mass="4952">MLDGLDREAPVQLVVYDTDARVRWINAAIEKQFGPPLKRLPDGS</sequence>